<evidence type="ECO:0000313" key="14">
    <source>
        <dbReference type="EMBL" id="ODV93453.1"/>
    </source>
</evidence>
<dbReference type="EMBL" id="KV454018">
    <property type="protein sequence ID" value="ODV93453.1"/>
    <property type="molecule type" value="Genomic_DNA"/>
</dbReference>
<dbReference type="GO" id="GO:0006826">
    <property type="term" value="P:iron ion transport"/>
    <property type="evidence" value="ECO:0007669"/>
    <property type="project" value="TreeGrafter"/>
</dbReference>
<dbReference type="SFLD" id="SFLDG01168">
    <property type="entry name" value="Ferric_reductase_subgroup_(FRE"/>
    <property type="match status" value="1"/>
</dbReference>
<comment type="similarity">
    <text evidence="2">Belongs to the ferric reductase (FRE) family.</text>
</comment>
<keyword evidence="8 12" id="KW-1133">Transmembrane helix</keyword>
<keyword evidence="6" id="KW-0274">FAD</keyword>
<proteinExistence type="inferred from homology"/>
<dbReference type="InterPro" id="IPR013121">
    <property type="entry name" value="Fe_red_NAD-bd_6"/>
</dbReference>
<dbReference type="InterPro" id="IPR039261">
    <property type="entry name" value="FNR_nucleotide-bd"/>
</dbReference>
<keyword evidence="15" id="KW-1185">Reference proteome</keyword>
<evidence type="ECO:0000256" key="5">
    <source>
        <dbReference type="ARBA" id="ARBA00022692"/>
    </source>
</evidence>
<dbReference type="CDD" id="cd06186">
    <property type="entry name" value="NOX_Duox_like_FAD_NADP"/>
    <property type="match status" value="1"/>
</dbReference>
<dbReference type="GO" id="GO:0005886">
    <property type="term" value="C:plasma membrane"/>
    <property type="evidence" value="ECO:0007669"/>
    <property type="project" value="TreeGrafter"/>
</dbReference>
<keyword evidence="3" id="KW-0813">Transport</keyword>
<dbReference type="Pfam" id="PF01794">
    <property type="entry name" value="Ferric_reduct"/>
    <property type="match status" value="1"/>
</dbReference>
<dbReference type="Pfam" id="PF08030">
    <property type="entry name" value="NAD_binding_6"/>
    <property type="match status" value="1"/>
</dbReference>
<feature type="transmembrane region" description="Helical" evidence="12">
    <location>
        <begin position="220"/>
        <end position="238"/>
    </location>
</feature>
<evidence type="ECO:0000256" key="9">
    <source>
        <dbReference type="ARBA" id="ARBA00023002"/>
    </source>
</evidence>
<comment type="subcellular location">
    <subcellularLocation>
        <location evidence="1">Membrane</location>
        <topology evidence="1">Multi-pass membrane protein</topology>
    </subcellularLocation>
</comment>
<gene>
    <name evidence="14" type="ORF">PACTADRAFT_22991</name>
</gene>
<evidence type="ECO:0000256" key="1">
    <source>
        <dbReference type="ARBA" id="ARBA00004141"/>
    </source>
</evidence>
<evidence type="ECO:0000256" key="4">
    <source>
        <dbReference type="ARBA" id="ARBA00022630"/>
    </source>
</evidence>
<evidence type="ECO:0000259" key="13">
    <source>
        <dbReference type="PROSITE" id="PS51384"/>
    </source>
</evidence>
<name>A0A1E4TNX0_PACTA</name>
<reference evidence="15" key="1">
    <citation type="submission" date="2016-05" db="EMBL/GenBank/DDBJ databases">
        <title>Comparative genomics of biotechnologically important yeasts.</title>
        <authorList>
            <consortium name="DOE Joint Genome Institute"/>
            <person name="Riley R."/>
            <person name="Haridas S."/>
            <person name="Wolfe K.H."/>
            <person name="Lopes M.R."/>
            <person name="Hittinger C.T."/>
            <person name="Goker M."/>
            <person name="Salamov A."/>
            <person name="Wisecaver J."/>
            <person name="Long T.M."/>
            <person name="Aerts A.L."/>
            <person name="Barry K."/>
            <person name="Choi C."/>
            <person name="Clum A."/>
            <person name="Coughlan A.Y."/>
            <person name="Deshpande S."/>
            <person name="Douglass A.P."/>
            <person name="Hanson S.J."/>
            <person name="Klenk H.-P."/>
            <person name="Labutti K."/>
            <person name="Lapidus A."/>
            <person name="Lindquist E."/>
            <person name="Lipzen A."/>
            <person name="Meier-Kolthoff J.P."/>
            <person name="Ohm R.A."/>
            <person name="Otillar R.P."/>
            <person name="Pangilinan J."/>
            <person name="Peng Y."/>
            <person name="Rokas A."/>
            <person name="Rosa C.A."/>
            <person name="Scheuner C."/>
            <person name="Sibirny A.A."/>
            <person name="Slot J.C."/>
            <person name="Stielow J.B."/>
            <person name="Sun H."/>
            <person name="Kurtzman C.P."/>
            <person name="Blackwell M."/>
            <person name="Grigoriev I.V."/>
            <person name="Jeffries T.W."/>
        </authorList>
    </citation>
    <scope>NUCLEOTIDE SEQUENCE [LARGE SCALE GENOMIC DNA]</scope>
    <source>
        <strain evidence="15">NRRL Y-2460</strain>
    </source>
</reference>
<evidence type="ECO:0000256" key="10">
    <source>
        <dbReference type="ARBA" id="ARBA00023065"/>
    </source>
</evidence>
<dbReference type="GO" id="GO:0000293">
    <property type="term" value="F:ferric-chelate reductase activity"/>
    <property type="evidence" value="ECO:0007669"/>
    <property type="project" value="UniProtKB-ARBA"/>
</dbReference>
<evidence type="ECO:0000256" key="3">
    <source>
        <dbReference type="ARBA" id="ARBA00022448"/>
    </source>
</evidence>
<dbReference type="PANTHER" id="PTHR32361">
    <property type="entry name" value="FERRIC/CUPRIC REDUCTASE TRANSMEMBRANE COMPONENT"/>
    <property type="match status" value="1"/>
</dbReference>
<feature type="transmembrane region" description="Helical" evidence="12">
    <location>
        <begin position="250"/>
        <end position="273"/>
    </location>
</feature>
<dbReference type="Proteomes" id="UP000094236">
    <property type="component" value="Unassembled WGS sequence"/>
</dbReference>
<evidence type="ECO:0000256" key="7">
    <source>
        <dbReference type="ARBA" id="ARBA00022982"/>
    </source>
</evidence>
<accession>A0A1E4TNX0</accession>
<dbReference type="InterPro" id="IPR013112">
    <property type="entry name" value="FAD-bd_8"/>
</dbReference>
<dbReference type="OrthoDB" id="167398at2759"/>
<feature type="domain" description="FAD-binding FR-type" evidence="13">
    <location>
        <begin position="325"/>
        <end position="441"/>
    </location>
</feature>
<dbReference type="GO" id="GO:0006879">
    <property type="term" value="P:intracellular iron ion homeostasis"/>
    <property type="evidence" value="ECO:0007669"/>
    <property type="project" value="TreeGrafter"/>
</dbReference>
<keyword evidence="4" id="KW-0285">Flavoprotein</keyword>
<feature type="transmembrane region" description="Helical" evidence="12">
    <location>
        <begin position="127"/>
        <end position="150"/>
    </location>
</feature>
<evidence type="ECO:0000256" key="6">
    <source>
        <dbReference type="ARBA" id="ARBA00022827"/>
    </source>
</evidence>
<sequence>EVSYSYIIETHINGSLYLTNPDVIDVHNFLYKPISIENVESVMALNKEYSIYFKNLSDSSDHGHRTIIYWLAVLSIVGLFNFIKNFKIFNKIFLTNQLVNNFRGYISVANTVPKYHLNPYNFMNITFTLLPTCLETIIIVGYMLMCSYFMFSDYTILSHNHLYGSKTIQLYRFIADRTGILAFIQLPLLIVFGGRNNILINLSGLPYNTFIIFHKWISRMMFILAFVHAFTYSLFALARGSFKQNFSEAYWNYGIMSLSICLAILVQSIYYLRNLSYEIFFKLHCILVIAFLGGCLLHCWKIGWLQWIYYTSILWFTDRFLRIIHVFRNGFLIKDTELKIVSTKDPTFKILIPKPKYFKSFPGCYVYIQIFDFKFNFWESHPFTIFDNSNFIDNGQEYIVICVKPKKGITDKIYKFLLTQEGFHYKVRLILEGPYGHHISNIKNYDNLMICAGGNGVPGPCYHALELILSYSENAKETNLSTNTRKFRNYMFVWVIRDSESLRWYYDELKLLLNMNAQ</sequence>
<keyword evidence="11 12" id="KW-0472">Membrane</keyword>
<dbReference type="STRING" id="669874.A0A1E4TNX0"/>
<organism evidence="14 15">
    <name type="scientific">Pachysolen tannophilus NRRL Y-2460</name>
    <dbReference type="NCBI Taxonomy" id="669874"/>
    <lineage>
        <taxon>Eukaryota</taxon>
        <taxon>Fungi</taxon>
        <taxon>Dikarya</taxon>
        <taxon>Ascomycota</taxon>
        <taxon>Saccharomycotina</taxon>
        <taxon>Pichiomycetes</taxon>
        <taxon>Pachysolenaceae</taxon>
        <taxon>Pachysolen</taxon>
    </lineage>
</organism>
<feature type="transmembrane region" description="Helical" evidence="12">
    <location>
        <begin position="279"/>
        <end position="300"/>
    </location>
</feature>
<evidence type="ECO:0000256" key="8">
    <source>
        <dbReference type="ARBA" id="ARBA00022989"/>
    </source>
</evidence>
<evidence type="ECO:0000256" key="12">
    <source>
        <dbReference type="SAM" id="Phobius"/>
    </source>
</evidence>
<dbReference type="PROSITE" id="PS51384">
    <property type="entry name" value="FAD_FR"/>
    <property type="match status" value="1"/>
</dbReference>
<evidence type="ECO:0000256" key="2">
    <source>
        <dbReference type="ARBA" id="ARBA00006278"/>
    </source>
</evidence>
<dbReference type="AlphaFoldDB" id="A0A1E4TNX0"/>
<feature type="transmembrane region" description="Helical" evidence="12">
    <location>
        <begin position="67"/>
        <end position="83"/>
    </location>
</feature>
<dbReference type="Pfam" id="PF08022">
    <property type="entry name" value="FAD_binding_8"/>
    <property type="match status" value="1"/>
</dbReference>
<feature type="transmembrane region" description="Helical" evidence="12">
    <location>
        <begin position="170"/>
        <end position="191"/>
    </location>
</feature>
<dbReference type="InterPro" id="IPR017927">
    <property type="entry name" value="FAD-bd_FR_type"/>
</dbReference>
<feature type="non-terminal residue" evidence="14">
    <location>
        <position position="1"/>
    </location>
</feature>
<dbReference type="InterPro" id="IPR051410">
    <property type="entry name" value="Ferric/Cupric_Reductase"/>
</dbReference>
<evidence type="ECO:0000256" key="11">
    <source>
        <dbReference type="ARBA" id="ARBA00023136"/>
    </source>
</evidence>
<keyword evidence="5 12" id="KW-0812">Transmembrane</keyword>
<dbReference type="InterPro" id="IPR013130">
    <property type="entry name" value="Fe3_Rdtase_TM_dom"/>
</dbReference>
<dbReference type="SFLD" id="SFLDS00052">
    <property type="entry name" value="Ferric_Reductase_Domain"/>
    <property type="match status" value="1"/>
</dbReference>
<dbReference type="PANTHER" id="PTHR32361:SF25">
    <property type="entry name" value="FERRIC_CUPRIC REDUCTASE TRANSMEMBRANE COMPONENT 1"/>
    <property type="match status" value="1"/>
</dbReference>
<protein>
    <recommendedName>
        <fullName evidence="13">FAD-binding FR-type domain-containing protein</fullName>
    </recommendedName>
</protein>
<keyword evidence="7" id="KW-0249">Electron transport</keyword>
<keyword evidence="9" id="KW-0560">Oxidoreductase</keyword>
<dbReference type="Gene3D" id="3.40.50.80">
    <property type="entry name" value="Nucleotide-binding domain of ferredoxin-NADP reductase (FNR) module"/>
    <property type="match status" value="1"/>
</dbReference>
<keyword evidence="10" id="KW-0406">Ion transport</keyword>
<evidence type="ECO:0000313" key="15">
    <source>
        <dbReference type="Proteomes" id="UP000094236"/>
    </source>
</evidence>
<dbReference type="GO" id="GO:0015677">
    <property type="term" value="P:copper ion import"/>
    <property type="evidence" value="ECO:0007669"/>
    <property type="project" value="TreeGrafter"/>
</dbReference>
<feature type="non-terminal residue" evidence="14">
    <location>
        <position position="518"/>
    </location>
</feature>